<evidence type="ECO:0008006" key="3">
    <source>
        <dbReference type="Google" id="ProtNLM"/>
    </source>
</evidence>
<accession>A0AAN9E1X7</accession>
<evidence type="ECO:0000313" key="1">
    <source>
        <dbReference type="EMBL" id="KAK7243717.1"/>
    </source>
</evidence>
<organism evidence="1 2">
    <name type="scientific">Crotalaria pallida</name>
    <name type="common">Smooth rattlebox</name>
    <name type="synonym">Crotalaria striata</name>
    <dbReference type="NCBI Taxonomy" id="3830"/>
    <lineage>
        <taxon>Eukaryota</taxon>
        <taxon>Viridiplantae</taxon>
        <taxon>Streptophyta</taxon>
        <taxon>Embryophyta</taxon>
        <taxon>Tracheophyta</taxon>
        <taxon>Spermatophyta</taxon>
        <taxon>Magnoliopsida</taxon>
        <taxon>eudicotyledons</taxon>
        <taxon>Gunneridae</taxon>
        <taxon>Pentapetalae</taxon>
        <taxon>rosids</taxon>
        <taxon>fabids</taxon>
        <taxon>Fabales</taxon>
        <taxon>Fabaceae</taxon>
        <taxon>Papilionoideae</taxon>
        <taxon>50 kb inversion clade</taxon>
        <taxon>genistoids sensu lato</taxon>
        <taxon>core genistoids</taxon>
        <taxon>Crotalarieae</taxon>
        <taxon>Crotalaria</taxon>
    </lineage>
</organism>
<dbReference type="Proteomes" id="UP001372338">
    <property type="component" value="Unassembled WGS sequence"/>
</dbReference>
<dbReference type="InterPro" id="IPR015424">
    <property type="entry name" value="PyrdxlP-dep_Trfase"/>
</dbReference>
<protein>
    <recommendedName>
        <fullName evidence="3">Aspartate transaminase</fullName>
    </recommendedName>
</protein>
<sequence>MSLCFDLNRFQIEWSFLISVKLRVKSQVKLVVRPMYSNPPIHGASILAAILRDRILRAFFQYILIPKEEILLYQADWNVYFHWIEC</sequence>
<dbReference type="AlphaFoldDB" id="A0AAN9E1X7"/>
<name>A0AAN9E1X7_CROPI</name>
<comment type="caution">
    <text evidence="1">The sequence shown here is derived from an EMBL/GenBank/DDBJ whole genome shotgun (WGS) entry which is preliminary data.</text>
</comment>
<gene>
    <name evidence="1" type="ORF">RIF29_38527</name>
</gene>
<dbReference type="EMBL" id="JAYWIO010000008">
    <property type="protein sequence ID" value="KAK7243717.1"/>
    <property type="molecule type" value="Genomic_DNA"/>
</dbReference>
<reference evidence="1 2" key="1">
    <citation type="submission" date="2024-01" db="EMBL/GenBank/DDBJ databases">
        <title>The genomes of 5 underutilized Papilionoideae crops provide insights into root nodulation and disease resistanc.</title>
        <authorList>
            <person name="Yuan L."/>
        </authorList>
    </citation>
    <scope>NUCLEOTIDE SEQUENCE [LARGE SCALE GENOMIC DNA]</scope>
    <source>
        <strain evidence="1">ZHUSHIDOU_FW_LH</strain>
        <tissue evidence="1">Leaf</tissue>
    </source>
</reference>
<dbReference type="SUPFAM" id="SSF53383">
    <property type="entry name" value="PLP-dependent transferases"/>
    <property type="match status" value="1"/>
</dbReference>
<proteinExistence type="predicted"/>
<dbReference type="InterPro" id="IPR015421">
    <property type="entry name" value="PyrdxlP-dep_Trfase_major"/>
</dbReference>
<evidence type="ECO:0000313" key="2">
    <source>
        <dbReference type="Proteomes" id="UP001372338"/>
    </source>
</evidence>
<keyword evidence="2" id="KW-1185">Reference proteome</keyword>
<dbReference type="Gene3D" id="3.40.640.10">
    <property type="entry name" value="Type I PLP-dependent aspartate aminotransferase-like (Major domain)"/>
    <property type="match status" value="1"/>
</dbReference>